<dbReference type="EMBL" id="UINC01100000">
    <property type="protein sequence ID" value="SVC59706.1"/>
    <property type="molecule type" value="Genomic_DNA"/>
</dbReference>
<evidence type="ECO:0000313" key="1">
    <source>
        <dbReference type="EMBL" id="SVC59706.1"/>
    </source>
</evidence>
<reference evidence="1" key="1">
    <citation type="submission" date="2018-05" db="EMBL/GenBank/DDBJ databases">
        <authorList>
            <person name="Lanie J.A."/>
            <person name="Ng W.-L."/>
            <person name="Kazmierczak K.M."/>
            <person name="Andrzejewski T.M."/>
            <person name="Davidsen T.M."/>
            <person name="Wayne K.J."/>
            <person name="Tettelin H."/>
            <person name="Glass J.I."/>
            <person name="Rusch D."/>
            <person name="Podicherti R."/>
            <person name="Tsui H.-C.T."/>
            <person name="Winkler M.E."/>
        </authorList>
    </citation>
    <scope>NUCLEOTIDE SEQUENCE</scope>
</reference>
<protein>
    <submittedName>
        <fullName evidence="1">Uncharacterized protein</fullName>
    </submittedName>
</protein>
<dbReference type="AlphaFoldDB" id="A0A382NF70"/>
<name>A0A382NF70_9ZZZZ</name>
<gene>
    <name evidence="1" type="ORF">METZ01_LOCUS312560</name>
</gene>
<sequence>MFSPVSSVFICSVSNYIIQSGNQLKIGSIADTKAEYDDYSSYHGYVESGAFDSCGTYQVDTTWVLFSTKIGFSADRSYKVTLDDVTSDGFTAKTATILISQ</sequence>
<organism evidence="1">
    <name type="scientific">marine metagenome</name>
    <dbReference type="NCBI Taxonomy" id="408172"/>
    <lineage>
        <taxon>unclassified sequences</taxon>
        <taxon>metagenomes</taxon>
        <taxon>ecological metagenomes</taxon>
    </lineage>
</organism>
<proteinExistence type="predicted"/>
<accession>A0A382NF70</accession>